<feature type="region of interest" description="Disordered" evidence="1">
    <location>
        <begin position="10"/>
        <end position="48"/>
    </location>
</feature>
<evidence type="ECO:0000256" key="1">
    <source>
        <dbReference type="SAM" id="MobiDB-lite"/>
    </source>
</evidence>
<proteinExistence type="predicted"/>
<dbReference type="AlphaFoldDB" id="A0A2M4CX72"/>
<accession>A0A2M4CX72</accession>
<protein>
    <submittedName>
        <fullName evidence="2">Uncharacterized protein</fullName>
    </submittedName>
</protein>
<dbReference type="EMBL" id="GGFL01005746">
    <property type="protein sequence ID" value="MBW69924.1"/>
    <property type="molecule type" value="Transcribed_RNA"/>
</dbReference>
<reference evidence="2" key="1">
    <citation type="submission" date="2018-01" db="EMBL/GenBank/DDBJ databases">
        <title>An insight into the sialome of Amazonian anophelines.</title>
        <authorList>
            <person name="Ribeiro J.M."/>
            <person name="Scarpassa V."/>
            <person name="Calvo E."/>
        </authorList>
    </citation>
    <scope>NUCLEOTIDE SEQUENCE</scope>
</reference>
<name>A0A2M4CX72_ANODA</name>
<feature type="compositionally biased region" description="Basic and acidic residues" evidence="1">
    <location>
        <begin position="37"/>
        <end position="48"/>
    </location>
</feature>
<organism evidence="2">
    <name type="scientific">Anopheles darlingi</name>
    <name type="common">Mosquito</name>
    <dbReference type="NCBI Taxonomy" id="43151"/>
    <lineage>
        <taxon>Eukaryota</taxon>
        <taxon>Metazoa</taxon>
        <taxon>Ecdysozoa</taxon>
        <taxon>Arthropoda</taxon>
        <taxon>Hexapoda</taxon>
        <taxon>Insecta</taxon>
        <taxon>Pterygota</taxon>
        <taxon>Neoptera</taxon>
        <taxon>Endopterygota</taxon>
        <taxon>Diptera</taxon>
        <taxon>Nematocera</taxon>
        <taxon>Culicoidea</taxon>
        <taxon>Culicidae</taxon>
        <taxon>Anophelinae</taxon>
        <taxon>Anopheles</taxon>
    </lineage>
</organism>
<sequence>MYGFLFTQHTHTQHGGEGTNKHSSPTTHTHTRHTTHTHTEGHAQEVHSRRGIPDLGSQRRALLILLLLAAPTGLHSVAGLALRCVAFSSPFCGLLSRILSPGVLSLSLSALLTGSCGCGR</sequence>
<evidence type="ECO:0000313" key="2">
    <source>
        <dbReference type="EMBL" id="MBW69924.1"/>
    </source>
</evidence>